<organism evidence="2 3">
    <name type="scientific">Caenispirillum bisanense</name>
    <dbReference type="NCBI Taxonomy" id="414052"/>
    <lineage>
        <taxon>Bacteria</taxon>
        <taxon>Pseudomonadati</taxon>
        <taxon>Pseudomonadota</taxon>
        <taxon>Alphaproteobacteria</taxon>
        <taxon>Rhodospirillales</taxon>
        <taxon>Novispirillaceae</taxon>
        <taxon>Caenispirillum</taxon>
    </lineage>
</organism>
<keyword evidence="1" id="KW-0472">Membrane</keyword>
<dbReference type="RefSeq" id="WP_097280561.1">
    <property type="nucleotide sequence ID" value="NZ_OCNJ01000008.1"/>
</dbReference>
<keyword evidence="1" id="KW-1133">Transmembrane helix</keyword>
<keyword evidence="1" id="KW-0812">Transmembrane</keyword>
<sequence length="72" mass="8074">MPFLNLLLRSLFGFVIGILPIALVLSVLLAAVSALPLVVVIWPVTLSGIALYVLVAFLRWHARKRQQRRQQP</sequence>
<gene>
    <name evidence="2" type="ORF">SAMN05421508_108162</name>
</gene>
<protein>
    <submittedName>
        <fullName evidence="2">Uncharacterized protein</fullName>
    </submittedName>
</protein>
<feature type="transmembrane region" description="Helical" evidence="1">
    <location>
        <begin position="40"/>
        <end position="60"/>
    </location>
</feature>
<evidence type="ECO:0000313" key="2">
    <source>
        <dbReference type="EMBL" id="SOD98961.1"/>
    </source>
</evidence>
<dbReference type="EMBL" id="OCNJ01000008">
    <property type="protein sequence ID" value="SOD98961.1"/>
    <property type="molecule type" value="Genomic_DNA"/>
</dbReference>
<dbReference type="Proteomes" id="UP000219621">
    <property type="component" value="Unassembled WGS sequence"/>
</dbReference>
<keyword evidence="3" id="KW-1185">Reference proteome</keyword>
<evidence type="ECO:0000256" key="1">
    <source>
        <dbReference type="SAM" id="Phobius"/>
    </source>
</evidence>
<feature type="transmembrane region" description="Helical" evidence="1">
    <location>
        <begin position="12"/>
        <end position="34"/>
    </location>
</feature>
<reference evidence="2 3" key="1">
    <citation type="submission" date="2017-09" db="EMBL/GenBank/DDBJ databases">
        <authorList>
            <person name="Ehlers B."/>
            <person name="Leendertz F.H."/>
        </authorList>
    </citation>
    <scope>NUCLEOTIDE SEQUENCE [LARGE SCALE GENOMIC DNA]</scope>
    <source>
        <strain evidence="2 3">USBA 140</strain>
    </source>
</reference>
<accession>A0A286GTV7</accession>
<proteinExistence type="predicted"/>
<name>A0A286GTV7_9PROT</name>
<dbReference type="OrthoDB" id="9988299at2"/>
<dbReference type="AlphaFoldDB" id="A0A286GTV7"/>
<evidence type="ECO:0000313" key="3">
    <source>
        <dbReference type="Proteomes" id="UP000219621"/>
    </source>
</evidence>